<dbReference type="RefSeq" id="WP_379875738.1">
    <property type="nucleotide sequence ID" value="NZ_JBHUIP010000005.1"/>
</dbReference>
<evidence type="ECO:0000256" key="1">
    <source>
        <dbReference type="SAM" id="SignalP"/>
    </source>
</evidence>
<dbReference type="Pfam" id="PF06226">
    <property type="entry name" value="DUF1007"/>
    <property type="match status" value="1"/>
</dbReference>
<evidence type="ECO:0000313" key="3">
    <source>
        <dbReference type="Proteomes" id="UP001597295"/>
    </source>
</evidence>
<feature type="chain" id="PRO_5045379773" evidence="1">
    <location>
        <begin position="22"/>
        <end position="196"/>
    </location>
</feature>
<organism evidence="2 3">
    <name type="scientific">Lacibacterium aquatile</name>
    <dbReference type="NCBI Taxonomy" id="1168082"/>
    <lineage>
        <taxon>Bacteria</taxon>
        <taxon>Pseudomonadati</taxon>
        <taxon>Pseudomonadota</taxon>
        <taxon>Alphaproteobacteria</taxon>
        <taxon>Rhodospirillales</taxon>
        <taxon>Rhodospirillaceae</taxon>
    </lineage>
</organism>
<keyword evidence="1" id="KW-0732">Signal</keyword>
<proteinExistence type="predicted"/>
<dbReference type="EMBL" id="JBHUIP010000005">
    <property type="protein sequence ID" value="MFD2262771.1"/>
    <property type="molecule type" value="Genomic_DNA"/>
</dbReference>
<keyword evidence="3" id="KW-1185">Reference proteome</keyword>
<reference evidence="3" key="1">
    <citation type="journal article" date="2019" name="Int. J. Syst. Evol. Microbiol.">
        <title>The Global Catalogue of Microorganisms (GCM) 10K type strain sequencing project: providing services to taxonomists for standard genome sequencing and annotation.</title>
        <authorList>
            <consortium name="The Broad Institute Genomics Platform"/>
            <consortium name="The Broad Institute Genome Sequencing Center for Infectious Disease"/>
            <person name="Wu L."/>
            <person name="Ma J."/>
        </authorList>
    </citation>
    <scope>NUCLEOTIDE SEQUENCE [LARGE SCALE GENOMIC DNA]</scope>
    <source>
        <strain evidence="3">CGMCC 1.19062</strain>
    </source>
</reference>
<feature type="signal peptide" evidence="1">
    <location>
        <begin position="1"/>
        <end position="21"/>
    </location>
</feature>
<protein>
    <submittedName>
        <fullName evidence="2">DUF1007 family protein</fullName>
    </submittedName>
</protein>
<gene>
    <name evidence="2" type="ORF">ACFSM5_07710</name>
</gene>
<sequence length="196" mass="22140">MHLFRYIVTIAMLGFSTPAIAHPHVFIDAGMRLLVKDGKLEAVEVHWKWDEVYSDSWIKDFDLDRDQKFNATETKKFVSEATAGLERFAEFIFLHDVKGTRHEFGGVDNFRLGIEKGSVTYDFRAKLKKPIAISGTALTVGAYDETFFISVSFPKDAKIGIEGAAQCLARVIEDDQHLIYDGMVKPEVVELTCPDF</sequence>
<dbReference type="InterPro" id="IPR010412">
    <property type="entry name" value="DUF1007"/>
</dbReference>
<dbReference type="Proteomes" id="UP001597295">
    <property type="component" value="Unassembled WGS sequence"/>
</dbReference>
<name>A0ABW5DS54_9PROT</name>
<comment type="caution">
    <text evidence="2">The sequence shown here is derived from an EMBL/GenBank/DDBJ whole genome shotgun (WGS) entry which is preliminary data.</text>
</comment>
<accession>A0ABW5DS54</accession>
<evidence type="ECO:0000313" key="2">
    <source>
        <dbReference type="EMBL" id="MFD2262771.1"/>
    </source>
</evidence>